<dbReference type="Pfam" id="PF00407">
    <property type="entry name" value="Bet_v_1"/>
    <property type="match status" value="1"/>
</dbReference>
<dbReference type="InterPro" id="IPR050279">
    <property type="entry name" value="Plant_def-hormone_signal"/>
</dbReference>
<dbReference type="GO" id="GO:0006952">
    <property type="term" value="P:defense response"/>
    <property type="evidence" value="ECO:0007669"/>
    <property type="project" value="InterPro"/>
</dbReference>
<dbReference type="AlphaFoldDB" id="A0A022QYE7"/>
<dbReference type="SUPFAM" id="SSF55961">
    <property type="entry name" value="Bet v1-like"/>
    <property type="match status" value="1"/>
</dbReference>
<dbReference type="GO" id="GO:0004864">
    <property type="term" value="F:protein phosphatase inhibitor activity"/>
    <property type="evidence" value="ECO:0000318"/>
    <property type="project" value="GO_Central"/>
</dbReference>
<dbReference type="Gene3D" id="3.30.530.20">
    <property type="match status" value="1"/>
</dbReference>
<name>A0A022QYE7_ERYGU</name>
<dbReference type="InterPro" id="IPR024949">
    <property type="entry name" value="Bet_v_I_allergen"/>
</dbReference>
<dbReference type="FunFam" id="3.30.530.20:FF:000007">
    <property type="entry name" value="Major pollen allergen Bet v 1-A"/>
    <property type="match status" value="1"/>
</dbReference>
<gene>
    <name evidence="3" type="ORF">MIMGU_mgv1a015344mg</name>
</gene>
<dbReference type="InterPro" id="IPR000916">
    <property type="entry name" value="Bet_v_I/MLP"/>
</dbReference>
<dbReference type="GO" id="GO:0005634">
    <property type="term" value="C:nucleus"/>
    <property type="evidence" value="ECO:0000318"/>
    <property type="project" value="GO_Central"/>
</dbReference>
<dbReference type="GO" id="GO:0038023">
    <property type="term" value="F:signaling receptor activity"/>
    <property type="evidence" value="ECO:0000318"/>
    <property type="project" value="GO_Central"/>
</dbReference>
<dbReference type="STRING" id="4155.A0A022QYE7"/>
<evidence type="ECO:0000313" key="4">
    <source>
        <dbReference type="Proteomes" id="UP000030748"/>
    </source>
</evidence>
<dbReference type="EMBL" id="KI630827">
    <property type="protein sequence ID" value="EYU32594.1"/>
    <property type="molecule type" value="Genomic_DNA"/>
</dbReference>
<dbReference type="CDD" id="cd07816">
    <property type="entry name" value="Bet_v1-like"/>
    <property type="match status" value="1"/>
</dbReference>
<dbReference type="PANTHER" id="PTHR31213:SF157">
    <property type="entry name" value="MAJOR ALLERGEN MAL D 1-LIKE"/>
    <property type="match status" value="1"/>
</dbReference>
<dbReference type="eggNOG" id="ENOG502RXTQ">
    <property type="taxonomic scope" value="Eukaryota"/>
</dbReference>
<dbReference type="InterPro" id="IPR023393">
    <property type="entry name" value="START-like_dom_sf"/>
</dbReference>
<evidence type="ECO:0000259" key="2">
    <source>
        <dbReference type="Pfam" id="PF00407"/>
    </source>
</evidence>
<dbReference type="PANTHER" id="PTHR31213">
    <property type="entry name" value="OS08G0374000 PROTEIN-RELATED"/>
    <property type="match status" value="1"/>
</dbReference>
<protein>
    <recommendedName>
        <fullName evidence="2">Bet v I/Major latex protein domain-containing protein</fullName>
    </recommendedName>
</protein>
<keyword evidence="4" id="KW-1185">Reference proteome</keyword>
<dbReference type="PhylomeDB" id="A0A022QYE7"/>
<dbReference type="GO" id="GO:0005737">
    <property type="term" value="C:cytoplasm"/>
    <property type="evidence" value="ECO:0000318"/>
    <property type="project" value="GO_Central"/>
</dbReference>
<reference evidence="3 4" key="1">
    <citation type="journal article" date="2013" name="Proc. Natl. Acad. Sci. U.S.A.">
        <title>Fine-scale variation in meiotic recombination in Mimulus inferred from population shotgun sequencing.</title>
        <authorList>
            <person name="Hellsten U."/>
            <person name="Wright K.M."/>
            <person name="Jenkins J."/>
            <person name="Shu S."/>
            <person name="Yuan Y."/>
            <person name="Wessler S.R."/>
            <person name="Schmutz J."/>
            <person name="Willis J.H."/>
            <person name="Rokhsar D.S."/>
        </authorList>
    </citation>
    <scope>NUCLEOTIDE SEQUENCE [LARGE SCALE GENOMIC DNA]</scope>
    <source>
        <strain evidence="4">cv. DUN x IM62</strain>
    </source>
</reference>
<accession>A0A022QYE7</accession>
<comment type="similarity">
    <text evidence="1">Belongs to the BetVI family.</text>
</comment>
<proteinExistence type="inferred from homology"/>
<feature type="domain" description="Bet v I/Major latex protein" evidence="2">
    <location>
        <begin position="1"/>
        <end position="154"/>
    </location>
</feature>
<sequence length="160" mass="17927">MGVKSFFQEVKTKVSPSRMFKALITESHDVIPKITTSIKSIETVEGDRVTSGCIMQTNFPEGAQLKYLKHRIDAIDTENYSCKYTLVEGDVLGEKLEKICYETEFEACEEGGCNIKMTSEYHTKGDFVISDEDIKAGKEQAMELCKSSEEYLIANPLVCA</sequence>
<dbReference type="GO" id="GO:0010427">
    <property type="term" value="F:abscisic acid binding"/>
    <property type="evidence" value="ECO:0000318"/>
    <property type="project" value="GO_Central"/>
</dbReference>
<dbReference type="OrthoDB" id="877951at2759"/>
<dbReference type="KEGG" id="egt:105963349"/>
<dbReference type="PRINTS" id="PR00634">
    <property type="entry name" value="BETALLERGEN"/>
</dbReference>
<evidence type="ECO:0000256" key="1">
    <source>
        <dbReference type="ARBA" id="ARBA00009744"/>
    </source>
</evidence>
<dbReference type="GO" id="GO:0009738">
    <property type="term" value="P:abscisic acid-activated signaling pathway"/>
    <property type="evidence" value="ECO:0000318"/>
    <property type="project" value="GO_Central"/>
</dbReference>
<organism evidence="3 4">
    <name type="scientific">Erythranthe guttata</name>
    <name type="common">Yellow monkey flower</name>
    <name type="synonym">Mimulus guttatus</name>
    <dbReference type="NCBI Taxonomy" id="4155"/>
    <lineage>
        <taxon>Eukaryota</taxon>
        <taxon>Viridiplantae</taxon>
        <taxon>Streptophyta</taxon>
        <taxon>Embryophyta</taxon>
        <taxon>Tracheophyta</taxon>
        <taxon>Spermatophyta</taxon>
        <taxon>Magnoliopsida</taxon>
        <taxon>eudicotyledons</taxon>
        <taxon>Gunneridae</taxon>
        <taxon>Pentapetalae</taxon>
        <taxon>asterids</taxon>
        <taxon>lamiids</taxon>
        <taxon>Lamiales</taxon>
        <taxon>Phrymaceae</taxon>
        <taxon>Erythranthe</taxon>
    </lineage>
</organism>
<dbReference type="Proteomes" id="UP000030748">
    <property type="component" value="Unassembled WGS sequence"/>
</dbReference>
<evidence type="ECO:0000313" key="3">
    <source>
        <dbReference type="EMBL" id="EYU32594.1"/>
    </source>
</evidence>
<dbReference type="OMA" id="RFEECEN"/>